<comment type="caution">
    <text evidence="7">Lacks conserved residue(s) required for the propagation of feature annotation.</text>
</comment>
<comment type="caution">
    <text evidence="9">The sequence shown here is derived from an EMBL/GenBank/DDBJ whole genome shotgun (WGS) entry which is preliminary data.</text>
</comment>
<evidence type="ECO:0000256" key="3">
    <source>
        <dbReference type="ARBA" id="ARBA00022605"/>
    </source>
</evidence>
<feature type="binding site" evidence="7">
    <location>
        <position position="199"/>
    </location>
    <ligand>
        <name>3-phosphoshikimate</name>
        <dbReference type="ChEBI" id="CHEBI:145989"/>
    </ligand>
</feature>
<dbReference type="InterPro" id="IPR013792">
    <property type="entry name" value="RNA3'P_cycl/enolpyr_Trfase_a/b"/>
</dbReference>
<dbReference type="PANTHER" id="PTHR21090:SF5">
    <property type="entry name" value="PENTAFUNCTIONAL AROM POLYPEPTIDE"/>
    <property type="match status" value="1"/>
</dbReference>
<dbReference type="InterPro" id="IPR006264">
    <property type="entry name" value="EPSP_synthase"/>
</dbReference>
<accession>A0ABV7H1X4</accession>
<comment type="catalytic activity">
    <reaction evidence="6">
        <text>3-phosphoshikimate + phosphoenolpyruvate = 5-O-(1-carboxyvinyl)-3-phosphoshikimate + phosphate</text>
        <dbReference type="Rhea" id="RHEA:21256"/>
        <dbReference type="ChEBI" id="CHEBI:43474"/>
        <dbReference type="ChEBI" id="CHEBI:57701"/>
        <dbReference type="ChEBI" id="CHEBI:58702"/>
        <dbReference type="ChEBI" id="CHEBI:145989"/>
        <dbReference type="EC" id="2.5.1.19"/>
    </reaction>
    <physiologicalReaction direction="left-to-right" evidence="6">
        <dbReference type="Rhea" id="RHEA:21257"/>
    </physiologicalReaction>
</comment>
<feature type="binding site" evidence="7">
    <location>
        <position position="413"/>
    </location>
    <ligand>
        <name>phosphoenolpyruvate</name>
        <dbReference type="ChEBI" id="CHEBI:58702"/>
    </ligand>
</feature>
<protein>
    <recommendedName>
        <fullName evidence="7">3-phosphoshikimate 1-carboxyvinyltransferase</fullName>
        <ecNumber evidence="7">2.5.1.19</ecNumber>
    </recommendedName>
    <alternativeName>
        <fullName evidence="7">5-enolpyruvylshikimate-3-phosphate synthase</fullName>
        <shortName evidence="7">EPSP synthase</shortName>
        <shortName evidence="7">EPSPS</shortName>
    </alternativeName>
</protein>
<dbReference type="NCBIfam" id="TIGR01356">
    <property type="entry name" value="aroA"/>
    <property type="match status" value="1"/>
</dbReference>
<dbReference type="Pfam" id="PF00275">
    <property type="entry name" value="EPSP_synthase"/>
    <property type="match status" value="1"/>
</dbReference>
<feature type="binding site" evidence="7">
    <location>
        <position position="121"/>
    </location>
    <ligand>
        <name>phosphoenolpyruvate</name>
        <dbReference type="ChEBI" id="CHEBI:58702"/>
    </ligand>
</feature>
<keyword evidence="7" id="KW-0963">Cytoplasm</keyword>
<feature type="binding site" evidence="7">
    <location>
        <position position="170"/>
    </location>
    <ligand>
        <name>3-phosphoshikimate</name>
        <dbReference type="ChEBI" id="CHEBI:145989"/>
    </ligand>
</feature>
<feature type="binding site" evidence="7">
    <location>
        <position position="389"/>
    </location>
    <ligand>
        <name>phosphoenolpyruvate</name>
        <dbReference type="ChEBI" id="CHEBI:58702"/>
    </ligand>
</feature>
<keyword evidence="4 7" id="KW-0808">Transferase</keyword>
<feature type="binding site" evidence="7">
    <location>
        <position position="347"/>
    </location>
    <ligand>
        <name>phosphoenolpyruvate</name>
        <dbReference type="ChEBI" id="CHEBI:58702"/>
    </ligand>
</feature>
<dbReference type="HAMAP" id="MF_00210">
    <property type="entry name" value="EPSP_synth"/>
    <property type="match status" value="1"/>
</dbReference>
<dbReference type="EC" id="2.5.1.19" evidence="7"/>
<keyword evidence="3 7" id="KW-0028">Amino-acid biosynthesis</keyword>
<dbReference type="GO" id="GO:0003866">
    <property type="term" value="F:3-phosphoshikimate 1-carboxyvinyltransferase activity"/>
    <property type="evidence" value="ECO:0007669"/>
    <property type="project" value="UniProtKB-EC"/>
</dbReference>
<dbReference type="InterPro" id="IPR023193">
    <property type="entry name" value="EPSP_synthase_CS"/>
</dbReference>
<comment type="subunit">
    <text evidence="7">Monomer.</text>
</comment>
<feature type="binding site" evidence="7">
    <location>
        <position position="169"/>
    </location>
    <ligand>
        <name>3-phosphoshikimate</name>
        <dbReference type="ChEBI" id="CHEBI:145989"/>
    </ligand>
</feature>
<comment type="function">
    <text evidence="7">Catalyzes the transfer of the enolpyruvyl moiety of phosphoenolpyruvate (PEP) to the 5-hydroxyl of shikimate-3-phosphate (S3P) to produce enolpyruvyl shikimate-3-phosphate and inorganic phosphate.</text>
</comment>
<feature type="binding site" evidence="7">
    <location>
        <position position="27"/>
    </location>
    <ligand>
        <name>3-phosphoshikimate</name>
        <dbReference type="ChEBI" id="CHEBI:145989"/>
    </ligand>
</feature>
<proteinExistence type="inferred from homology"/>
<keyword evidence="5 7" id="KW-0057">Aromatic amino acid biosynthesis</keyword>
<comment type="pathway">
    <text evidence="1 7">Metabolic intermediate biosynthesis; chorismate biosynthesis; chorismate from D-erythrose 4-phosphate and phosphoenolpyruvate: step 6/7.</text>
</comment>
<feature type="binding site" evidence="7">
    <location>
        <position position="22"/>
    </location>
    <ligand>
        <name>phosphoenolpyruvate</name>
        <dbReference type="ChEBI" id="CHEBI:58702"/>
    </ligand>
</feature>
<comment type="similarity">
    <text evidence="2 7">Belongs to the EPSP synthase family.</text>
</comment>
<gene>
    <name evidence="7 9" type="primary">aroA</name>
    <name evidence="9" type="ORF">ACFOEN_02305</name>
</gene>
<feature type="binding site" evidence="7">
    <location>
        <position position="171"/>
    </location>
    <ligand>
        <name>3-phosphoshikimate</name>
        <dbReference type="ChEBI" id="CHEBI:145989"/>
    </ligand>
</feature>
<evidence type="ECO:0000256" key="2">
    <source>
        <dbReference type="ARBA" id="ARBA00009948"/>
    </source>
</evidence>
<name>A0ABV7H1X4_9BURK</name>
<feature type="binding site" evidence="7">
    <location>
        <position position="316"/>
    </location>
    <ligand>
        <name>3-phosphoshikimate</name>
        <dbReference type="ChEBI" id="CHEBI:145989"/>
    </ligand>
</feature>
<dbReference type="CDD" id="cd01556">
    <property type="entry name" value="EPSP_synthase"/>
    <property type="match status" value="1"/>
</dbReference>
<keyword evidence="10" id="KW-1185">Reference proteome</keyword>
<dbReference type="PANTHER" id="PTHR21090">
    <property type="entry name" value="AROM/DEHYDROQUINATE SYNTHASE"/>
    <property type="match status" value="1"/>
</dbReference>
<dbReference type="InterPro" id="IPR001986">
    <property type="entry name" value="Enolpyruvate_Tfrase_dom"/>
</dbReference>
<feature type="active site" description="Proton acceptor" evidence="7">
    <location>
        <position position="316"/>
    </location>
</feature>
<feature type="binding site" evidence="7">
    <location>
        <position position="93"/>
    </location>
    <ligand>
        <name>phosphoenolpyruvate</name>
        <dbReference type="ChEBI" id="CHEBI:58702"/>
    </ligand>
</feature>
<dbReference type="EMBL" id="JBHRTI010000003">
    <property type="protein sequence ID" value="MFC3146470.1"/>
    <property type="molecule type" value="Genomic_DNA"/>
</dbReference>
<feature type="binding site" evidence="7">
    <location>
        <position position="22"/>
    </location>
    <ligand>
        <name>3-phosphoshikimate</name>
        <dbReference type="ChEBI" id="CHEBI:145989"/>
    </ligand>
</feature>
<reference evidence="10" key="1">
    <citation type="journal article" date="2019" name="Int. J. Syst. Evol. Microbiol.">
        <title>The Global Catalogue of Microorganisms (GCM) 10K type strain sequencing project: providing services to taxonomists for standard genome sequencing and annotation.</title>
        <authorList>
            <consortium name="The Broad Institute Genomics Platform"/>
            <consortium name="The Broad Institute Genome Sequencing Center for Infectious Disease"/>
            <person name="Wu L."/>
            <person name="Ma J."/>
        </authorList>
    </citation>
    <scope>NUCLEOTIDE SEQUENCE [LARGE SCALE GENOMIC DNA]</scope>
    <source>
        <strain evidence="10">KCTC 52168</strain>
    </source>
</reference>
<evidence type="ECO:0000256" key="4">
    <source>
        <dbReference type="ARBA" id="ARBA00022679"/>
    </source>
</evidence>
<dbReference type="RefSeq" id="WP_377300736.1">
    <property type="nucleotide sequence ID" value="NZ_CP180191.1"/>
</dbReference>
<evidence type="ECO:0000313" key="10">
    <source>
        <dbReference type="Proteomes" id="UP001595556"/>
    </source>
</evidence>
<dbReference type="SUPFAM" id="SSF55205">
    <property type="entry name" value="EPT/RTPC-like"/>
    <property type="match status" value="1"/>
</dbReference>
<evidence type="ECO:0000313" key="9">
    <source>
        <dbReference type="EMBL" id="MFC3146470.1"/>
    </source>
</evidence>
<evidence type="ECO:0000256" key="1">
    <source>
        <dbReference type="ARBA" id="ARBA00004811"/>
    </source>
</evidence>
<organism evidence="9 10">
    <name type="scientific">Piscinibacterium candidicorallinum</name>
    <dbReference type="NCBI Taxonomy" id="1793872"/>
    <lineage>
        <taxon>Bacteria</taxon>
        <taxon>Pseudomonadati</taxon>
        <taxon>Pseudomonadota</taxon>
        <taxon>Betaproteobacteria</taxon>
        <taxon>Burkholderiales</taxon>
        <taxon>Piscinibacterium</taxon>
    </lineage>
</organism>
<evidence type="ECO:0000256" key="7">
    <source>
        <dbReference type="HAMAP-Rule" id="MF_00210"/>
    </source>
</evidence>
<dbReference type="PIRSF" id="PIRSF000505">
    <property type="entry name" value="EPSPS"/>
    <property type="match status" value="1"/>
</dbReference>
<dbReference type="Gene3D" id="3.65.10.10">
    <property type="entry name" value="Enolpyruvate transferase domain"/>
    <property type="match status" value="2"/>
</dbReference>
<comment type="subcellular location">
    <subcellularLocation>
        <location evidence="7">Cytoplasm</location>
    </subcellularLocation>
</comment>
<feature type="binding site" evidence="7">
    <location>
        <position position="343"/>
    </location>
    <ligand>
        <name>3-phosphoshikimate</name>
        <dbReference type="ChEBI" id="CHEBI:145989"/>
    </ligand>
</feature>
<feature type="binding site" evidence="7">
    <location>
        <position position="171"/>
    </location>
    <ligand>
        <name>phosphoenolpyruvate</name>
        <dbReference type="ChEBI" id="CHEBI:58702"/>
    </ligand>
</feature>
<dbReference type="Proteomes" id="UP001595556">
    <property type="component" value="Unassembled WGS sequence"/>
</dbReference>
<evidence type="ECO:0000256" key="6">
    <source>
        <dbReference type="ARBA" id="ARBA00044633"/>
    </source>
</evidence>
<dbReference type="PROSITE" id="PS00885">
    <property type="entry name" value="EPSP_SYNTHASE_2"/>
    <property type="match status" value="1"/>
</dbReference>
<dbReference type="InterPro" id="IPR036968">
    <property type="entry name" value="Enolpyruvate_Tfrase_sf"/>
</dbReference>
<feature type="binding site" evidence="7">
    <location>
        <position position="23"/>
    </location>
    <ligand>
        <name>3-phosphoshikimate</name>
        <dbReference type="ChEBI" id="CHEBI:145989"/>
    </ligand>
</feature>
<evidence type="ECO:0000256" key="5">
    <source>
        <dbReference type="ARBA" id="ARBA00023141"/>
    </source>
</evidence>
<sequence>MDRLELAQANKSVGIVKLPGSKSLTIRALMLAALSEGTTTLSNVLDSDDARVMLGALAQLGVRLDDLGGQRWRVTGHAPFAAREADIFVGNSGLSIRTLAAVLAFMPGAWRLHGVPRMHERPIGDLTDALAGVGAQVDFEGAAGFPPLLLHGRAPTAGGIRTRVKGAASSQFLTGLLQVGPIAAATADFVIDVEGELISKPYVDMTLGLMKRFGVSVRRDGYRQFVVPAGSRYRSPVAYMVESDASSASYFLAAGLLGGGPVRVEGVGDTSLQGDIGFAEFLSRVGAQVQWGPDWIETRRAGAIRAFDEDFNTIPDAAMTAAVVALYADGPCRLRNIGSWRVKETDRLAAMATELRKCGAQVEEGPDWLSIVPPKQVKRAEIATYDDHRMAMSFSLVRFASPVIIEEPGCTAKTYPAFFEDMAKVIQ</sequence>
<feature type="domain" description="Enolpyruvate transferase" evidence="8">
    <location>
        <begin position="10"/>
        <end position="422"/>
    </location>
</feature>
<evidence type="ECO:0000259" key="8">
    <source>
        <dbReference type="Pfam" id="PF00275"/>
    </source>
</evidence>